<dbReference type="CDD" id="cd00592">
    <property type="entry name" value="HTH_MerR-like"/>
    <property type="match status" value="1"/>
</dbReference>
<dbReference type="Proteomes" id="UP001259572">
    <property type="component" value="Unassembled WGS sequence"/>
</dbReference>
<sequence>MRSKDIATLAGITPRALRHYHQIGLLPEPHRDRNGYRRYDVSFLVRLLRIKGLAAAGITLGDMPSFLEGRGASVDDLLATLDTQLLGQIKRLEKQRQLVAQLRSAAAAGSDLPFGMLTEGRSQSSTEAWREQLTLFSHLLGPEDLAKLNVIYGRIADKSEEFLELGRRFDALGPGSDENEITELARDYVSHFEDIFSDFAGMLAIPEKKGLSSLILAHTISSSNESQIKMFRILSSLMN</sequence>
<dbReference type="PANTHER" id="PTHR30204:SF93">
    <property type="entry name" value="HTH MERR-TYPE DOMAIN-CONTAINING PROTEIN"/>
    <property type="match status" value="1"/>
</dbReference>
<dbReference type="RefSeq" id="WP_315728247.1">
    <property type="nucleotide sequence ID" value="NZ_JAVUPU010000012.1"/>
</dbReference>
<keyword evidence="4" id="KW-1185">Reference proteome</keyword>
<dbReference type="Pfam" id="PF00376">
    <property type="entry name" value="MerR"/>
    <property type="match status" value="1"/>
</dbReference>
<dbReference type="SUPFAM" id="SSF46955">
    <property type="entry name" value="Putative DNA-binding domain"/>
    <property type="match status" value="1"/>
</dbReference>
<dbReference type="PANTHER" id="PTHR30204">
    <property type="entry name" value="REDOX-CYCLING DRUG-SENSING TRANSCRIPTIONAL ACTIVATOR SOXR"/>
    <property type="match status" value="1"/>
</dbReference>
<evidence type="ECO:0000256" key="1">
    <source>
        <dbReference type="ARBA" id="ARBA00023125"/>
    </source>
</evidence>
<comment type="caution">
    <text evidence="3">The sequence shown here is derived from an EMBL/GenBank/DDBJ whole genome shotgun (WGS) entry which is preliminary data.</text>
</comment>
<feature type="domain" description="HTH merR-type" evidence="2">
    <location>
        <begin position="1"/>
        <end position="69"/>
    </location>
</feature>
<evidence type="ECO:0000313" key="3">
    <source>
        <dbReference type="EMBL" id="MDT9600776.1"/>
    </source>
</evidence>
<name>A0ABU3QBK5_9SPHN</name>
<protein>
    <submittedName>
        <fullName evidence="3">MerR family transcriptional regulator</fullName>
    </submittedName>
</protein>
<dbReference type="Gene3D" id="1.10.1660.10">
    <property type="match status" value="1"/>
</dbReference>
<dbReference type="InterPro" id="IPR000551">
    <property type="entry name" value="MerR-type_HTH_dom"/>
</dbReference>
<organism evidence="3 4">
    <name type="scientific">Sphingosinicella rhizophila</name>
    <dbReference type="NCBI Taxonomy" id="3050082"/>
    <lineage>
        <taxon>Bacteria</taxon>
        <taxon>Pseudomonadati</taxon>
        <taxon>Pseudomonadota</taxon>
        <taxon>Alphaproteobacteria</taxon>
        <taxon>Sphingomonadales</taxon>
        <taxon>Sphingosinicellaceae</taxon>
        <taxon>Sphingosinicella</taxon>
    </lineage>
</organism>
<keyword evidence="1" id="KW-0238">DNA-binding</keyword>
<dbReference type="PROSITE" id="PS50937">
    <property type="entry name" value="HTH_MERR_2"/>
    <property type="match status" value="1"/>
</dbReference>
<evidence type="ECO:0000259" key="2">
    <source>
        <dbReference type="PROSITE" id="PS50937"/>
    </source>
</evidence>
<dbReference type="SMART" id="SM00422">
    <property type="entry name" value="HTH_MERR"/>
    <property type="match status" value="1"/>
</dbReference>
<proteinExistence type="predicted"/>
<accession>A0ABU3QBK5</accession>
<evidence type="ECO:0000313" key="4">
    <source>
        <dbReference type="Proteomes" id="UP001259572"/>
    </source>
</evidence>
<dbReference type="InterPro" id="IPR047057">
    <property type="entry name" value="MerR_fam"/>
</dbReference>
<reference evidence="3 4" key="1">
    <citation type="submission" date="2023-05" db="EMBL/GenBank/DDBJ databases">
        <authorList>
            <person name="Guo Y."/>
        </authorList>
    </citation>
    <scope>NUCLEOTIDE SEQUENCE [LARGE SCALE GENOMIC DNA]</scope>
    <source>
        <strain evidence="3 4">GR2756</strain>
    </source>
</reference>
<gene>
    <name evidence="3" type="ORF">RQX22_17575</name>
</gene>
<dbReference type="EMBL" id="JAVUPU010000012">
    <property type="protein sequence ID" value="MDT9600776.1"/>
    <property type="molecule type" value="Genomic_DNA"/>
</dbReference>
<dbReference type="InterPro" id="IPR009061">
    <property type="entry name" value="DNA-bd_dom_put_sf"/>
</dbReference>